<dbReference type="Proteomes" id="UP001148838">
    <property type="component" value="Unassembled WGS sequence"/>
</dbReference>
<evidence type="ECO:0000313" key="2">
    <source>
        <dbReference type="Proteomes" id="UP001148838"/>
    </source>
</evidence>
<comment type="caution">
    <text evidence="1">The sequence shown here is derived from an EMBL/GenBank/DDBJ whole genome shotgun (WGS) entry which is preliminary data.</text>
</comment>
<gene>
    <name evidence="1" type="ORF">ANN_12332</name>
</gene>
<sequence>MRVLSYGGEVVVGQAAAVRVGVVGFVLRGHGRADLGVMHQRPGQPLLVIHGPRCCWSMGSHCMRYYRARDATLTGVCGMAGWGGPQMQLPARPDRMDAILRVRIGSLASSSLMLAGSEFQSLGRAIVKEDEYEEVRWDGIVSIVSWPERVFRLWWEESLSQPIASRDGVILHLISAGYGLEGPGLDPKWCRDSFSLPNGPEVHSASYKIEYRAFPGDKRRSERGAFGSMETLCNSVCQVCLDNNRTDATLYMIAAVKLLEVFYPALLHITCLAHAMNRVAETIRLEYPQVNKLVSTIKKIFIKAPTRIQLFREQLPNVPLPPEPILTRWGTWLQAVEYYSKHLEEIKNFVLKLGEDATERPWSFGWFSTRRIVCNCGRHLQWSGIRGRKTLLGVPEATDPVAELKEENLEDKFKRGRRKSNMTRAVELERCCARPHGSCRKERGKFYIPHEGFVVCSKL</sequence>
<evidence type="ECO:0000313" key="1">
    <source>
        <dbReference type="EMBL" id="KAJ4445649.1"/>
    </source>
</evidence>
<dbReference type="EMBL" id="JAJSOF020000009">
    <property type="protein sequence ID" value="KAJ4445649.1"/>
    <property type="molecule type" value="Genomic_DNA"/>
</dbReference>
<accession>A0ABQ8TGV6</accession>
<organism evidence="1 2">
    <name type="scientific">Periplaneta americana</name>
    <name type="common">American cockroach</name>
    <name type="synonym">Blatta americana</name>
    <dbReference type="NCBI Taxonomy" id="6978"/>
    <lineage>
        <taxon>Eukaryota</taxon>
        <taxon>Metazoa</taxon>
        <taxon>Ecdysozoa</taxon>
        <taxon>Arthropoda</taxon>
        <taxon>Hexapoda</taxon>
        <taxon>Insecta</taxon>
        <taxon>Pterygota</taxon>
        <taxon>Neoptera</taxon>
        <taxon>Polyneoptera</taxon>
        <taxon>Dictyoptera</taxon>
        <taxon>Blattodea</taxon>
        <taxon>Blattoidea</taxon>
        <taxon>Blattidae</taxon>
        <taxon>Blattinae</taxon>
        <taxon>Periplaneta</taxon>
    </lineage>
</organism>
<dbReference type="SUPFAM" id="SSF53098">
    <property type="entry name" value="Ribonuclease H-like"/>
    <property type="match status" value="1"/>
</dbReference>
<keyword evidence="2" id="KW-1185">Reference proteome</keyword>
<name>A0ABQ8TGV6_PERAM</name>
<reference evidence="1 2" key="1">
    <citation type="journal article" date="2022" name="Allergy">
        <title>Genome assembly and annotation of Periplaneta americana reveal a comprehensive cockroach allergen profile.</title>
        <authorList>
            <person name="Wang L."/>
            <person name="Xiong Q."/>
            <person name="Saelim N."/>
            <person name="Wang L."/>
            <person name="Nong W."/>
            <person name="Wan A.T."/>
            <person name="Shi M."/>
            <person name="Liu X."/>
            <person name="Cao Q."/>
            <person name="Hui J.H.L."/>
            <person name="Sookrung N."/>
            <person name="Leung T.F."/>
            <person name="Tungtrongchitr A."/>
            <person name="Tsui S.K.W."/>
        </authorList>
    </citation>
    <scope>NUCLEOTIDE SEQUENCE [LARGE SCALE GENOMIC DNA]</scope>
    <source>
        <strain evidence="1">PWHHKU_190912</strain>
    </source>
</reference>
<dbReference type="InterPro" id="IPR012337">
    <property type="entry name" value="RNaseH-like_sf"/>
</dbReference>
<evidence type="ECO:0008006" key="3">
    <source>
        <dbReference type="Google" id="ProtNLM"/>
    </source>
</evidence>
<protein>
    <recommendedName>
        <fullName evidence="3">DUF659 domain-containing protein</fullName>
    </recommendedName>
</protein>
<proteinExistence type="predicted"/>